<protein>
    <submittedName>
        <fullName evidence="15">Cytochrome P450 2G1-like</fullName>
    </submittedName>
</protein>
<evidence type="ECO:0000256" key="14">
    <source>
        <dbReference type="RuleBase" id="RU000461"/>
    </source>
</evidence>
<dbReference type="GO" id="GO:0019373">
    <property type="term" value="P:epoxygenase P450 pathway"/>
    <property type="evidence" value="ECO:0007669"/>
    <property type="project" value="TreeGrafter"/>
</dbReference>
<evidence type="ECO:0000256" key="7">
    <source>
        <dbReference type="ARBA" id="ARBA00022824"/>
    </source>
</evidence>
<dbReference type="InterPro" id="IPR008067">
    <property type="entry name" value="Cyt_P450_E_grp-I_CYP2A-like"/>
</dbReference>
<evidence type="ECO:0000313" key="15">
    <source>
        <dbReference type="EMBL" id="CAH2314276.1"/>
    </source>
</evidence>
<keyword evidence="8" id="KW-0492">Microsome</keyword>
<accession>A0AAD1SY91</accession>
<keyword evidence="7" id="KW-0256">Endoplasmic reticulum</keyword>
<keyword evidence="6 13" id="KW-0479">Metal-binding</keyword>
<evidence type="ECO:0000256" key="9">
    <source>
        <dbReference type="ARBA" id="ARBA00023002"/>
    </source>
</evidence>
<dbReference type="GO" id="GO:0008392">
    <property type="term" value="F:arachidonate epoxygenase activity"/>
    <property type="evidence" value="ECO:0007669"/>
    <property type="project" value="TreeGrafter"/>
</dbReference>
<dbReference type="PROSITE" id="PS00086">
    <property type="entry name" value="CYTOCHROME_P450"/>
    <property type="match status" value="1"/>
</dbReference>
<dbReference type="PANTHER" id="PTHR24300">
    <property type="entry name" value="CYTOCHROME P450 508A4-RELATED"/>
    <property type="match status" value="1"/>
</dbReference>
<organism evidence="15 16">
    <name type="scientific">Pelobates cultripes</name>
    <name type="common">Western spadefoot toad</name>
    <dbReference type="NCBI Taxonomy" id="61616"/>
    <lineage>
        <taxon>Eukaryota</taxon>
        <taxon>Metazoa</taxon>
        <taxon>Chordata</taxon>
        <taxon>Craniata</taxon>
        <taxon>Vertebrata</taxon>
        <taxon>Euteleostomi</taxon>
        <taxon>Amphibia</taxon>
        <taxon>Batrachia</taxon>
        <taxon>Anura</taxon>
        <taxon>Pelobatoidea</taxon>
        <taxon>Pelobatidae</taxon>
        <taxon>Pelobates</taxon>
    </lineage>
</organism>
<dbReference type="InterPro" id="IPR017972">
    <property type="entry name" value="Cyt_P450_CS"/>
</dbReference>
<dbReference type="InterPro" id="IPR001128">
    <property type="entry name" value="Cyt_P450"/>
</dbReference>
<evidence type="ECO:0000256" key="5">
    <source>
        <dbReference type="ARBA" id="ARBA00022617"/>
    </source>
</evidence>
<evidence type="ECO:0000256" key="10">
    <source>
        <dbReference type="ARBA" id="ARBA00023004"/>
    </source>
</evidence>
<evidence type="ECO:0000256" key="13">
    <source>
        <dbReference type="PIRSR" id="PIRSR602401-1"/>
    </source>
</evidence>
<evidence type="ECO:0000313" key="16">
    <source>
        <dbReference type="Proteomes" id="UP001295444"/>
    </source>
</evidence>
<keyword evidence="9 14" id="KW-0560">Oxidoreductase</keyword>
<sequence length="491" mass="56077">MDWAQGLASVAFVSLIILLVRYVFGKKQGLPPGPTPLPLLGNLLQFKSRETHKPLLELSKKYGPVYTMYIGPQPAVVLCGYQAVKEALVDQPEVFSGRAQVPIIDLSSAGYGIAFTNGERWKELRRFSLTVLRNLGVGKRSIEERIQEEVYSLVEFFKETQGSLFSPAFFIRRSISNVICSVMFGKRFEYTDQKLQTLLDLVEENLRRVDNIWVQLYNFIPSILKHLPGPHNKLRENYQQQLEYVDEIVKLHEETLDADNPRDYVDAFLIKMQQERKNPNTEFIKPNLLSSALDIFFAGQESTSSTLSYGLLILMKYPHVKDKLQQEIERVIGRSRKPSLEDRSKMPYTEAVIHEVMRFIDFLPLGAPHCVTEKTQFRGYTIPKGTFVIPVLHSVLFDPSLFKNPYDFDPGHFLDENGMFKKNEGFMAFSAGKRICPGESLARMELFLYLTTILQTFDLRSATLPEDIDLSPEYSGLGKKAPAYQLSLVAY</sequence>
<reference evidence="15" key="1">
    <citation type="submission" date="2022-03" db="EMBL/GenBank/DDBJ databases">
        <authorList>
            <person name="Alioto T."/>
            <person name="Alioto T."/>
            <person name="Gomez Garrido J."/>
        </authorList>
    </citation>
    <scope>NUCLEOTIDE SEQUENCE</scope>
</reference>
<dbReference type="PRINTS" id="PR01684">
    <property type="entry name" value="EP450ICYP2A"/>
</dbReference>
<dbReference type="CDD" id="cd11026">
    <property type="entry name" value="CYP2"/>
    <property type="match status" value="1"/>
</dbReference>
<evidence type="ECO:0000256" key="12">
    <source>
        <dbReference type="ARBA" id="ARBA00023136"/>
    </source>
</evidence>
<evidence type="ECO:0000256" key="6">
    <source>
        <dbReference type="ARBA" id="ARBA00022723"/>
    </source>
</evidence>
<name>A0AAD1SY91_PELCU</name>
<comment type="subcellular location">
    <subcellularLocation>
        <location evidence="3">Endoplasmic reticulum membrane</location>
    </subcellularLocation>
    <subcellularLocation>
        <location evidence="2">Microsome membrane</location>
    </subcellularLocation>
</comment>
<comment type="similarity">
    <text evidence="4 14">Belongs to the cytochrome P450 family.</text>
</comment>
<proteinExistence type="inferred from homology"/>
<dbReference type="SUPFAM" id="SSF48264">
    <property type="entry name" value="Cytochrome P450"/>
    <property type="match status" value="1"/>
</dbReference>
<gene>
    <name evidence="15" type="ORF">PECUL_23A001553</name>
</gene>
<dbReference type="GO" id="GO:0005789">
    <property type="term" value="C:endoplasmic reticulum membrane"/>
    <property type="evidence" value="ECO:0007669"/>
    <property type="project" value="UniProtKB-SubCell"/>
</dbReference>
<dbReference type="Gene3D" id="1.10.630.10">
    <property type="entry name" value="Cytochrome P450"/>
    <property type="match status" value="1"/>
</dbReference>
<comment type="cofactor">
    <cofactor evidence="1 13">
        <name>heme</name>
        <dbReference type="ChEBI" id="CHEBI:30413"/>
    </cofactor>
</comment>
<evidence type="ECO:0000256" key="11">
    <source>
        <dbReference type="ARBA" id="ARBA00023033"/>
    </source>
</evidence>
<keyword evidence="11 14" id="KW-0503">Monooxygenase</keyword>
<evidence type="ECO:0000256" key="2">
    <source>
        <dbReference type="ARBA" id="ARBA00004524"/>
    </source>
</evidence>
<dbReference type="GO" id="GO:0016712">
    <property type="term" value="F:oxidoreductase activity, acting on paired donors, with incorporation or reduction of molecular oxygen, reduced flavin or flavoprotein as one donor, and incorporation of one atom of oxygen"/>
    <property type="evidence" value="ECO:0007669"/>
    <property type="project" value="InterPro"/>
</dbReference>
<dbReference type="InterPro" id="IPR002401">
    <property type="entry name" value="Cyt_P450_E_grp-I"/>
</dbReference>
<dbReference type="PRINTS" id="PR00385">
    <property type="entry name" value="P450"/>
</dbReference>
<dbReference type="EMBL" id="OW240920">
    <property type="protein sequence ID" value="CAH2314276.1"/>
    <property type="molecule type" value="Genomic_DNA"/>
</dbReference>
<evidence type="ECO:0000256" key="8">
    <source>
        <dbReference type="ARBA" id="ARBA00022848"/>
    </source>
</evidence>
<dbReference type="Proteomes" id="UP001295444">
    <property type="component" value="Chromosome 09"/>
</dbReference>
<evidence type="ECO:0000256" key="4">
    <source>
        <dbReference type="ARBA" id="ARBA00010617"/>
    </source>
</evidence>
<keyword evidence="12" id="KW-0472">Membrane</keyword>
<dbReference type="FunFam" id="1.10.630.10:FF:000001">
    <property type="entry name" value="Cytochrome P450, family 2"/>
    <property type="match status" value="1"/>
</dbReference>
<keyword evidence="16" id="KW-1185">Reference proteome</keyword>
<keyword evidence="10 13" id="KW-0408">Iron</keyword>
<dbReference type="GO" id="GO:0005506">
    <property type="term" value="F:iron ion binding"/>
    <property type="evidence" value="ECO:0007669"/>
    <property type="project" value="InterPro"/>
</dbReference>
<dbReference type="InterPro" id="IPR036396">
    <property type="entry name" value="Cyt_P450_sf"/>
</dbReference>
<evidence type="ECO:0000256" key="1">
    <source>
        <dbReference type="ARBA" id="ARBA00001971"/>
    </source>
</evidence>
<keyword evidence="5 13" id="KW-0349">Heme</keyword>
<dbReference type="GO" id="GO:0020037">
    <property type="term" value="F:heme binding"/>
    <property type="evidence" value="ECO:0007669"/>
    <property type="project" value="InterPro"/>
</dbReference>
<evidence type="ECO:0000256" key="3">
    <source>
        <dbReference type="ARBA" id="ARBA00004586"/>
    </source>
</evidence>
<dbReference type="GO" id="GO:0006805">
    <property type="term" value="P:xenobiotic metabolic process"/>
    <property type="evidence" value="ECO:0007669"/>
    <property type="project" value="TreeGrafter"/>
</dbReference>
<dbReference type="PRINTS" id="PR00463">
    <property type="entry name" value="EP450I"/>
</dbReference>
<dbReference type="Pfam" id="PF00067">
    <property type="entry name" value="p450"/>
    <property type="match status" value="1"/>
</dbReference>
<dbReference type="PANTHER" id="PTHR24300:SF153">
    <property type="entry name" value="CYTOCHROME P450 2G1-LIKE-RELATED"/>
    <property type="match status" value="1"/>
</dbReference>
<dbReference type="AlphaFoldDB" id="A0AAD1SY91"/>
<feature type="binding site" description="axial binding residue" evidence="13">
    <location>
        <position position="436"/>
    </location>
    <ligand>
        <name>heme</name>
        <dbReference type="ChEBI" id="CHEBI:30413"/>
    </ligand>
    <ligandPart>
        <name>Fe</name>
        <dbReference type="ChEBI" id="CHEBI:18248"/>
    </ligandPart>
</feature>
<dbReference type="InterPro" id="IPR050182">
    <property type="entry name" value="Cytochrome_P450_fam2"/>
</dbReference>